<sequence length="205" mass="22794">MKILKSVLIAALSFILFTGIIIPKSTSSAKREYSGEQLYAGFTSDTGAFAHHLSDGLKNQIFIQKNQKSTLNGRKDYQKKLDTLVYKKNPAYFKELKKAFYHKDYLAAQKLVYEGEKYNENYYKHLLLVNGNKKAESFITNTEDKRGGKISFSTIAKVENIAYAVNAVVGVVDAIAAVTLVIVGAYFTDSINTQIVTKGLVNATQ</sequence>
<comment type="caution">
    <text evidence="1">The sequence shown here is derived from an EMBL/GenBank/DDBJ whole genome shotgun (WGS) entry which is preliminary data.</text>
</comment>
<dbReference type="InterPro" id="IPR023888">
    <property type="entry name" value="SdpC-like"/>
</dbReference>
<organism evidence="1 2">
    <name type="scientific">Lentilactobacillus raoultii</name>
    <dbReference type="NCBI Taxonomy" id="1987503"/>
    <lineage>
        <taxon>Bacteria</taxon>
        <taxon>Bacillati</taxon>
        <taxon>Bacillota</taxon>
        <taxon>Bacilli</taxon>
        <taxon>Lactobacillales</taxon>
        <taxon>Lactobacillaceae</taxon>
        <taxon>Lentilactobacillus</taxon>
    </lineage>
</organism>
<name>A0ABW3PKI8_9LACO</name>
<dbReference type="EMBL" id="JBHTLH010000044">
    <property type="protein sequence ID" value="MFD1126417.1"/>
    <property type="molecule type" value="Genomic_DNA"/>
</dbReference>
<gene>
    <name evidence="1" type="ORF">ACFQ22_13820</name>
</gene>
<keyword evidence="2" id="KW-1185">Reference proteome</keyword>
<reference evidence="2" key="1">
    <citation type="journal article" date="2019" name="Int. J. Syst. Evol. Microbiol.">
        <title>The Global Catalogue of Microorganisms (GCM) 10K type strain sequencing project: providing services to taxonomists for standard genome sequencing and annotation.</title>
        <authorList>
            <consortium name="The Broad Institute Genomics Platform"/>
            <consortium name="The Broad Institute Genome Sequencing Center for Infectious Disease"/>
            <person name="Wu L."/>
            <person name="Ma J."/>
        </authorList>
    </citation>
    <scope>NUCLEOTIDE SEQUENCE [LARGE SCALE GENOMIC DNA]</scope>
    <source>
        <strain evidence="2">CCUG 71848</strain>
    </source>
</reference>
<evidence type="ECO:0000313" key="1">
    <source>
        <dbReference type="EMBL" id="MFD1126417.1"/>
    </source>
</evidence>
<dbReference type="Pfam" id="PF26137">
    <property type="entry name" value="Toxin_SdpC"/>
    <property type="match status" value="1"/>
</dbReference>
<accession>A0ABW3PKI8</accession>
<dbReference type="RefSeq" id="WP_121978641.1">
    <property type="nucleotide sequence ID" value="NZ_JBHTLH010000044.1"/>
</dbReference>
<dbReference type="Proteomes" id="UP001597156">
    <property type="component" value="Unassembled WGS sequence"/>
</dbReference>
<evidence type="ECO:0000313" key="2">
    <source>
        <dbReference type="Proteomes" id="UP001597156"/>
    </source>
</evidence>
<evidence type="ECO:0008006" key="3">
    <source>
        <dbReference type="Google" id="ProtNLM"/>
    </source>
</evidence>
<proteinExistence type="predicted"/>
<protein>
    <recommendedName>
        <fullName evidence="3">Sporulation delaying protein family toxin</fullName>
    </recommendedName>
</protein>